<dbReference type="OrthoDB" id="8906309at2"/>
<dbReference type="Proteomes" id="UP000773614">
    <property type="component" value="Unassembled WGS sequence"/>
</dbReference>
<dbReference type="RefSeq" id="WP_161142384.1">
    <property type="nucleotide sequence ID" value="NZ_SPKJ01000116.1"/>
</dbReference>
<dbReference type="AlphaFoldDB" id="A0A964T9Z7"/>
<dbReference type="EMBL" id="SPKJ01000116">
    <property type="protein sequence ID" value="MYZ50052.1"/>
    <property type="molecule type" value="Genomic_DNA"/>
</dbReference>
<name>A0A964T9Z7_9HYPH</name>
<evidence type="ECO:0000313" key="1">
    <source>
        <dbReference type="EMBL" id="MYZ50052.1"/>
    </source>
</evidence>
<organism evidence="1 2">
    <name type="scientific">Propylenella binzhouense</name>
    <dbReference type="NCBI Taxonomy" id="2555902"/>
    <lineage>
        <taxon>Bacteria</taxon>
        <taxon>Pseudomonadati</taxon>
        <taxon>Pseudomonadota</taxon>
        <taxon>Alphaproteobacteria</taxon>
        <taxon>Hyphomicrobiales</taxon>
        <taxon>Propylenellaceae</taxon>
        <taxon>Propylenella</taxon>
    </lineage>
</organism>
<gene>
    <name evidence="1" type="ORF">E4O86_20305</name>
</gene>
<accession>A0A964T9Z7</accession>
<evidence type="ECO:0000313" key="2">
    <source>
        <dbReference type="Proteomes" id="UP000773614"/>
    </source>
</evidence>
<proteinExistence type="predicted"/>
<keyword evidence="2" id="KW-1185">Reference proteome</keyword>
<protein>
    <submittedName>
        <fullName evidence="1">Uncharacterized protein</fullName>
    </submittedName>
</protein>
<comment type="caution">
    <text evidence="1">The sequence shown here is derived from an EMBL/GenBank/DDBJ whole genome shotgun (WGS) entry which is preliminary data.</text>
</comment>
<sequence>MKRFDDIVRSERYFTATLLPALLFHDEFRGLEEFIKLVNERACTERGADGEPLRRSQPDASLPSDLSNCEIITEFHIARDLKAAGLRLEEAEEDTRDAPDLVVLFGNEMIACEGKCFSKNVEEASLRKQLRSQQRQLSHLFEIENYRRIDTYLHVAIIPSKVDLCYDADCVLSWKDIHNLALAVLGAEHYITKRFANLVDALDRRGDPNLLNYDGRLDFDMMCSRASGDSGIQVGVGGGESALRAMSGDEIKRRYWKWRNPESNKGTVIRSNWIDAPRWLEIIRGKGLLQSS</sequence>
<reference evidence="1" key="1">
    <citation type="submission" date="2019-03" db="EMBL/GenBank/DDBJ databases">
        <title>Afifella sp. nov., isolated from activated sludge.</title>
        <authorList>
            <person name="Li Q."/>
            <person name="Liu Y."/>
        </authorList>
    </citation>
    <scope>NUCLEOTIDE SEQUENCE</scope>
    <source>
        <strain evidence="1">L72</strain>
    </source>
</reference>